<keyword evidence="4" id="KW-0378">Hydrolase</keyword>
<feature type="domain" description="Peptidase M20 dimerisation" evidence="5">
    <location>
        <begin position="165"/>
        <end position="320"/>
    </location>
</feature>
<evidence type="ECO:0000256" key="2">
    <source>
        <dbReference type="ARBA" id="ARBA00022670"/>
    </source>
</evidence>
<name>A0A1E3PDW2_9ASCO</name>
<dbReference type="Gene3D" id="3.30.70.360">
    <property type="match status" value="1"/>
</dbReference>
<dbReference type="InterPro" id="IPR002933">
    <property type="entry name" value="Peptidase_M20"/>
</dbReference>
<reference evidence="6 7" key="1">
    <citation type="journal article" date="2016" name="Proc. Natl. Acad. Sci. U.S.A.">
        <title>Comparative genomics of biotechnologically important yeasts.</title>
        <authorList>
            <person name="Riley R."/>
            <person name="Haridas S."/>
            <person name="Wolfe K.H."/>
            <person name="Lopes M.R."/>
            <person name="Hittinger C.T."/>
            <person name="Goeker M."/>
            <person name="Salamov A.A."/>
            <person name="Wisecaver J.H."/>
            <person name="Long T.M."/>
            <person name="Calvey C.H."/>
            <person name="Aerts A.L."/>
            <person name="Barry K.W."/>
            <person name="Choi C."/>
            <person name="Clum A."/>
            <person name="Coughlan A.Y."/>
            <person name="Deshpande S."/>
            <person name="Douglass A.P."/>
            <person name="Hanson S.J."/>
            <person name="Klenk H.-P."/>
            <person name="LaButti K.M."/>
            <person name="Lapidus A."/>
            <person name="Lindquist E.A."/>
            <person name="Lipzen A.M."/>
            <person name="Meier-Kolthoff J.P."/>
            <person name="Ohm R.A."/>
            <person name="Otillar R.P."/>
            <person name="Pangilinan J.L."/>
            <person name="Peng Y."/>
            <person name="Rokas A."/>
            <person name="Rosa C.A."/>
            <person name="Scheuner C."/>
            <person name="Sibirny A.A."/>
            <person name="Slot J.C."/>
            <person name="Stielow J.B."/>
            <person name="Sun H."/>
            <person name="Kurtzman C.P."/>
            <person name="Blackwell M."/>
            <person name="Grigoriev I.V."/>
            <person name="Jeffries T.W."/>
        </authorList>
    </citation>
    <scope>NUCLEOTIDE SEQUENCE [LARGE SCALE GENOMIC DNA]</scope>
    <source>
        <strain evidence="6 7">DSM 6958</strain>
    </source>
</reference>
<evidence type="ECO:0000313" key="7">
    <source>
        <dbReference type="Proteomes" id="UP000095009"/>
    </source>
</evidence>
<dbReference type="InterPro" id="IPR011650">
    <property type="entry name" value="Peptidase_M20_dimer"/>
</dbReference>
<protein>
    <submittedName>
        <fullName evidence="6">Glutamate carboxypeptidase</fullName>
    </submittedName>
</protein>
<organism evidence="6 7">
    <name type="scientific">Nadsonia fulvescens var. elongata DSM 6958</name>
    <dbReference type="NCBI Taxonomy" id="857566"/>
    <lineage>
        <taxon>Eukaryota</taxon>
        <taxon>Fungi</taxon>
        <taxon>Dikarya</taxon>
        <taxon>Ascomycota</taxon>
        <taxon>Saccharomycotina</taxon>
        <taxon>Dipodascomycetes</taxon>
        <taxon>Dipodascales</taxon>
        <taxon>Dipodascales incertae sedis</taxon>
        <taxon>Nadsonia</taxon>
    </lineage>
</organism>
<keyword evidence="2" id="KW-0645">Protease</keyword>
<dbReference type="PROSITE" id="PS00759">
    <property type="entry name" value="ARGE_DAPE_CPG2_2"/>
    <property type="match status" value="1"/>
</dbReference>
<dbReference type="OrthoDB" id="7832001at2759"/>
<dbReference type="PANTHER" id="PTHR43270:SF4">
    <property type="entry name" value="CARNOSINE DIPEPTIDASE 2, ISOFORM A"/>
    <property type="match status" value="1"/>
</dbReference>
<evidence type="ECO:0000259" key="5">
    <source>
        <dbReference type="Pfam" id="PF07687"/>
    </source>
</evidence>
<dbReference type="STRING" id="857566.A0A1E3PDW2"/>
<dbReference type="AlphaFoldDB" id="A0A1E3PDW2"/>
<dbReference type="GO" id="GO:0046872">
    <property type="term" value="F:metal ion binding"/>
    <property type="evidence" value="ECO:0007669"/>
    <property type="project" value="UniProtKB-KW"/>
</dbReference>
<dbReference type="SUPFAM" id="SSF53187">
    <property type="entry name" value="Zn-dependent exopeptidases"/>
    <property type="match status" value="1"/>
</dbReference>
<evidence type="ECO:0000256" key="3">
    <source>
        <dbReference type="ARBA" id="ARBA00022723"/>
    </source>
</evidence>
<evidence type="ECO:0000313" key="6">
    <source>
        <dbReference type="EMBL" id="ODQ63057.1"/>
    </source>
</evidence>
<dbReference type="EMBL" id="KV454416">
    <property type="protein sequence ID" value="ODQ63057.1"/>
    <property type="molecule type" value="Genomic_DNA"/>
</dbReference>
<keyword evidence="3" id="KW-0479">Metal-binding</keyword>
<comment type="similarity">
    <text evidence="1">Belongs to the peptidase M20A family.</text>
</comment>
<proteinExistence type="inferred from homology"/>
<dbReference type="CDD" id="cd05676">
    <property type="entry name" value="M20_dipept_like_CNDP"/>
    <property type="match status" value="1"/>
</dbReference>
<dbReference type="InterPro" id="IPR001261">
    <property type="entry name" value="ArgE/DapE_CS"/>
</dbReference>
<accession>A0A1E3PDW2</accession>
<dbReference type="Proteomes" id="UP000095009">
    <property type="component" value="Unassembled WGS sequence"/>
</dbReference>
<dbReference type="Gene3D" id="3.40.630.10">
    <property type="entry name" value="Zn peptidases"/>
    <property type="match status" value="1"/>
</dbReference>
<evidence type="ECO:0000256" key="4">
    <source>
        <dbReference type="ARBA" id="ARBA00022801"/>
    </source>
</evidence>
<sequence length="430" mass="47461">MAAYLQQLAESLDFSLEQRAMGIQAGTPNLELPPVLLGRLGTDSNKKTILIYGHYDVQPAEKSDGWTHEPFEVFQHKDGRLIGRGITDDKGPVIAWFNAIQAYQRSGVELPVNLIFCIEGMEESGSEGLESLIRLEKSRYFKDVDAICISDNYWLGSTQPVLTYGLRGCSYYALKISGPNADLHSGVFGGTCREPTNDLIHLMSKLTNPQGDILIPGLQELVAPLTTEEAKLYDNITFSMQDLYKGLGNSYSARFESEKETLMARWREPALSIHGIEGAFAAPGAKTVIPASVTGKFSIRTVPNMEPAKVDKLVFDYVNKCFQDLHSHNQMTVSLINTGKWWLSSPKDVNFEAAAKATEAVWGKAPDLTREGGSIPVCLIFEQTLGKNVLLLPMGRGDDGAHSVDEKLDVLNYIEGTKTFIAYLHYISNT</sequence>
<dbReference type="GO" id="GO:0004180">
    <property type="term" value="F:carboxypeptidase activity"/>
    <property type="evidence" value="ECO:0007669"/>
    <property type="project" value="UniProtKB-KW"/>
</dbReference>
<dbReference type="Pfam" id="PF01546">
    <property type="entry name" value="Peptidase_M20"/>
    <property type="match status" value="1"/>
</dbReference>
<dbReference type="Pfam" id="PF07687">
    <property type="entry name" value="M20_dimer"/>
    <property type="match status" value="1"/>
</dbReference>
<dbReference type="InterPro" id="IPR051458">
    <property type="entry name" value="Cyt/Met_Dipeptidase"/>
</dbReference>
<keyword evidence="6" id="KW-0121">Carboxypeptidase</keyword>
<evidence type="ECO:0000256" key="1">
    <source>
        <dbReference type="ARBA" id="ARBA00006247"/>
    </source>
</evidence>
<dbReference type="GO" id="GO:0006508">
    <property type="term" value="P:proteolysis"/>
    <property type="evidence" value="ECO:0007669"/>
    <property type="project" value="UniProtKB-KW"/>
</dbReference>
<gene>
    <name evidence="6" type="ORF">NADFUDRAFT_84549</name>
</gene>
<dbReference type="PANTHER" id="PTHR43270">
    <property type="entry name" value="BETA-ALA-HIS DIPEPTIDASE"/>
    <property type="match status" value="1"/>
</dbReference>
<keyword evidence="7" id="KW-1185">Reference proteome</keyword>